<organism evidence="2 3">
    <name type="scientific">Armillaria tabescens</name>
    <name type="common">Ringless honey mushroom</name>
    <name type="synonym">Agaricus tabescens</name>
    <dbReference type="NCBI Taxonomy" id="1929756"/>
    <lineage>
        <taxon>Eukaryota</taxon>
        <taxon>Fungi</taxon>
        <taxon>Dikarya</taxon>
        <taxon>Basidiomycota</taxon>
        <taxon>Agaricomycotina</taxon>
        <taxon>Agaricomycetes</taxon>
        <taxon>Agaricomycetidae</taxon>
        <taxon>Agaricales</taxon>
        <taxon>Marasmiineae</taxon>
        <taxon>Physalacriaceae</taxon>
        <taxon>Desarmillaria</taxon>
    </lineage>
</organism>
<evidence type="ECO:0000313" key="2">
    <source>
        <dbReference type="EMBL" id="KAK0457084.1"/>
    </source>
</evidence>
<name>A0AA39N4G7_ARMTA</name>
<proteinExistence type="predicted"/>
<protein>
    <submittedName>
        <fullName evidence="2">Uncharacterized protein</fullName>
    </submittedName>
</protein>
<keyword evidence="1" id="KW-1133">Transmembrane helix</keyword>
<evidence type="ECO:0000313" key="3">
    <source>
        <dbReference type="Proteomes" id="UP001175211"/>
    </source>
</evidence>
<feature type="transmembrane region" description="Helical" evidence="1">
    <location>
        <begin position="16"/>
        <end position="39"/>
    </location>
</feature>
<dbReference type="AlphaFoldDB" id="A0AA39N4G7"/>
<accession>A0AA39N4G7</accession>
<sequence length="307" mass="34330">MNRLFSLPSLAQIHRFGAFVILGGLVACFMIVLLCMPLSSSSYCISASLLIRNLLTADALPWNRGSSSPRPTCASEKNCLNSTTSAAVISVHLQHTHFMVDLIEGSGLPPGAFFDIDGSVYFNASSFALFSPANHAKFEDSKAKFLTDLHVLCKFRLGIHGQYANFLSSTFLRYFSPLSMSPVLSPFEVAIEHQKTAVERERFNGYSTKAMRDYHAIEVDRILSRSLDQFLTDLSVAYRDLAAETPPIISYFTNIHTYGESVAKELDIQILRADEAYRNIPWWDSRPILNLFVEGALNIKPRLPIHK</sequence>
<dbReference type="PROSITE" id="PS51257">
    <property type="entry name" value="PROKAR_LIPOPROTEIN"/>
    <property type="match status" value="1"/>
</dbReference>
<evidence type="ECO:0000256" key="1">
    <source>
        <dbReference type="SAM" id="Phobius"/>
    </source>
</evidence>
<comment type="caution">
    <text evidence="2">The sequence shown here is derived from an EMBL/GenBank/DDBJ whole genome shotgun (WGS) entry which is preliminary data.</text>
</comment>
<keyword evidence="1" id="KW-0472">Membrane</keyword>
<reference evidence="2" key="1">
    <citation type="submission" date="2023-06" db="EMBL/GenBank/DDBJ databases">
        <authorList>
            <consortium name="Lawrence Berkeley National Laboratory"/>
            <person name="Ahrendt S."/>
            <person name="Sahu N."/>
            <person name="Indic B."/>
            <person name="Wong-Bajracharya J."/>
            <person name="Merenyi Z."/>
            <person name="Ke H.-M."/>
            <person name="Monk M."/>
            <person name="Kocsube S."/>
            <person name="Drula E."/>
            <person name="Lipzen A."/>
            <person name="Balint B."/>
            <person name="Henrissat B."/>
            <person name="Andreopoulos B."/>
            <person name="Martin F.M."/>
            <person name="Harder C.B."/>
            <person name="Rigling D."/>
            <person name="Ford K.L."/>
            <person name="Foster G.D."/>
            <person name="Pangilinan J."/>
            <person name="Papanicolaou A."/>
            <person name="Barry K."/>
            <person name="LaButti K."/>
            <person name="Viragh M."/>
            <person name="Koriabine M."/>
            <person name="Yan M."/>
            <person name="Riley R."/>
            <person name="Champramary S."/>
            <person name="Plett K.L."/>
            <person name="Tsai I.J."/>
            <person name="Slot J."/>
            <person name="Sipos G."/>
            <person name="Plett J."/>
            <person name="Nagy L.G."/>
            <person name="Grigoriev I.V."/>
        </authorList>
    </citation>
    <scope>NUCLEOTIDE SEQUENCE</scope>
    <source>
        <strain evidence="2">CCBAS 213</strain>
    </source>
</reference>
<dbReference type="Proteomes" id="UP001175211">
    <property type="component" value="Unassembled WGS sequence"/>
</dbReference>
<keyword evidence="1" id="KW-0812">Transmembrane</keyword>
<gene>
    <name evidence="2" type="ORF">EV420DRAFT_539130</name>
</gene>
<dbReference type="GeneID" id="85366053"/>
<dbReference type="EMBL" id="JAUEPS010000023">
    <property type="protein sequence ID" value="KAK0457084.1"/>
    <property type="molecule type" value="Genomic_DNA"/>
</dbReference>
<dbReference type="RefSeq" id="XP_060329399.1">
    <property type="nucleotide sequence ID" value="XM_060482505.1"/>
</dbReference>
<keyword evidence="3" id="KW-1185">Reference proteome</keyword>